<evidence type="ECO:0000313" key="2">
    <source>
        <dbReference type="Proteomes" id="UP000766609"/>
    </source>
</evidence>
<gene>
    <name evidence="1" type="ORF">KUV23_08985</name>
</gene>
<comment type="caution">
    <text evidence="1">The sequence shown here is derived from an EMBL/GenBank/DDBJ whole genome shotgun (WGS) entry which is preliminary data.</text>
</comment>
<organism evidence="1 2">
    <name type="scientific">Algoriphagus marincola</name>
    <dbReference type="NCBI Taxonomy" id="264027"/>
    <lineage>
        <taxon>Bacteria</taxon>
        <taxon>Pseudomonadati</taxon>
        <taxon>Bacteroidota</taxon>
        <taxon>Cytophagia</taxon>
        <taxon>Cytophagales</taxon>
        <taxon>Cyclobacteriaceae</taxon>
        <taxon>Algoriphagus</taxon>
    </lineage>
</organism>
<name>A0ABS7N457_9BACT</name>
<evidence type="ECO:0000313" key="1">
    <source>
        <dbReference type="EMBL" id="MBY5951103.1"/>
    </source>
</evidence>
<dbReference type="EMBL" id="JAHVHP010000002">
    <property type="protein sequence ID" value="MBY5951103.1"/>
    <property type="molecule type" value="Genomic_DNA"/>
</dbReference>
<reference evidence="1 2" key="1">
    <citation type="submission" date="2021-06" db="EMBL/GenBank/DDBJ databases">
        <title>44 bacteria genomes isolated from Dapeng, Shenzhen.</title>
        <authorList>
            <person name="Zheng W."/>
            <person name="Yu S."/>
            <person name="Huang Y."/>
        </authorList>
    </citation>
    <scope>NUCLEOTIDE SEQUENCE [LARGE SCALE GENOMIC DNA]</scope>
    <source>
        <strain evidence="1 2">DP5N14-6</strain>
    </source>
</reference>
<proteinExistence type="predicted"/>
<dbReference type="Proteomes" id="UP000766609">
    <property type="component" value="Unassembled WGS sequence"/>
</dbReference>
<protein>
    <recommendedName>
        <fullName evidence="3">Natural product</fullName>
    </recommendedName>
</protein>
<evidence type="ECO:0008006" key="3">
    <source>
        <dbReference type="Google" id="ProtNLM"/>
    </source>
</evidence>
<keyword evidence="2" id="KW-1185">Reference proteome</keyword>
<sequence>MDILRLSTNEILERSQMKKILGGSIQQTYNLRCGNWTQVMEVSACNRSTIEFYCQEGQPTEEAACICIGGGFG</sequence>
<accession>A0ABS7N457</accession>
<dbReference type="RefSeq" id="WP_155847195.1">
    <property type="nucleotide sequence ID" value="NZ_JAHVHP010000002.1"/>
</dbReference>